<evidence type="ECO:0000256" key="1">
    <source>
        <dbReference type="SAM" id="SignalP"/>
    </source>
</evidence>
<dbReference type="AlphaFoldDB" id="A0A4R1Y515"/>
<sequence length="182" mass="20466">MHKRTATLLLFTAFALSTTSYAAPIKPKSVDKLMQLSDVQGVLKNTGTEMKPMFDQQAEQIVKQSLAIDSLNPQQQQAARQISGLMSSMNQNVIENPKFVQLIKDVYQKTYTEEEAQAYIAFLSSPLGKSITQKTAKLTGEVMQQSMQMATEMVNDPAQQQKFIIEFEKIMKPLLDQNEAKK</sequence>
<comment type="caution">
    <text evidence="3">The sequence shown here is derived from an EMBL/GenBank/DDBJ whole genome shotgun (WGS) entry which is preliminary data.</text>
</comment>
<dbReference type="Proteomes" id="UP000294963">
    <property type="component" value="Unassembled WGS sequence"/>
</dbReference>
<reference evidence="3 4" key="1">
    <citation type="submission" date="2019-03" db="EMBL/GenBank/DDBJ databases">
        <title>Genomic analyses of the natural microbiome of Caenorhabditis elegans.</title>
        <authorList>
            <person name="Samuel B."/>
        </authorList>
    </citation>
    <scope>NUCLEOTIDE SEQUENCE [LARGE SCALE GENOMIC DNA]</scope>
    <source>
        <strain evidence="3 4">JUb89</strain>
    </source>
</reference>
<feature type="signal peptide" evidence="1">
    <location>
        <begin position="1"/>
        <end position="22"/>
    </location>
</feature>
<proteinExistence type="predicted"/>
<accession>A0A4R1Y515</accession>
<feature type="chain" id="PRO_5020714782" description="DUF2059 domain-containing protein" evidence="1">
    <location>
        <begin position="23"/>
        <end position="182"/>
    </location>
</feature>
<evidence type="ECO:0000313" key="4">
    <source>
        <dbReference type="Proteomes" id="UP000294963"/>
    </source>
</evidence>
<gene>
    <name evidence="3" type="ORF">EC844_10130</name>
</gene>
<evidence type="ECO:0000313" key="3">
    <source>
        <dbReference type="EMBL" id="TCM70761.1"/>
    </source>
</evidence>
<keyword evidence="4" id="KW-1185">Reference proteome</keyword>
<keyword evidence="1" id="KW-0732">Signal</keyword>
<dbReference type="OrthoDB" id="6691539at2"/>
<dbReference type="InterPro" id="IPR018637">
    <property type="entry name" value="DUF2059"/>
</dbReference>
<organism evidence="3 4">
    <name type="scientific">Acinetobacter calcoaceticus</name>
    <dbReference type="NCBI Taxonomy" id="471"/>
    <lineage>
        <taxon>Bacteria</taxon>
        <taxon>Pseudomonadati</taxon>
        <taxon>Pseudomonadota</taxon>
        <taxon>Gammaproteobacteria</taxon>
        <taxon>Moraxellales</taxon>
        <taxon>Moraxellaceae</taxon>
        <taxon>Acinetobacter</taxon>
        <taxon>Acinetobacter calcoaceticus/baumannii complex</taxon>
    </lineage>
</organism>
<dbReference type="Pfam" id="PF09832">
    <property type="entry name" value="DUF2059"/>
    <property type="match status" value="1"/>
</dbReference>
<name>A0A4R1Y515_ACICA</name>
<protein>
    <recommendedName>
        <fullName evidence="2">DUF2059 domain-containing protein</fullName>
    </recommendedName>
</protein>
<dbReference type="EMBL" id="SLVJ01000001">
    <property type="protein sequence ID" value="TCM70761.1"/>
    <property type="molecule type" value="Genomic_DNA"/>
</dbReference>
<evidence type="ECO:0000259" key="2">
    <source>
        <dbReference type="Pfam" id="PF09832"/>
    </source>
</evidence>
<feature type="domain" description="DUF2059" evidence="2">
    <location>
        <begin position="98"/>
        <end position="153"/>
    </location>
</feature>